<proteinExistence type="predicted"/>
<gene>
    <name evidence="1" type="ORF">ACFSM5_07880</name>
</gene>
<accession>A0ABW5DPF2</accession>
<reference evidence="2" key="1">
    <citation type="journal article" date="2019" name="Int. J. Syst. Evol. Microbiol.">
        <title>The Global Catalogue of Microorganisms (GCM) 10K type strain sequencing project: providing services to taxonomists for standard genome sequencing and annotation.</title>
        <authorList>
            <consortium name="The Broad Institute Genomics Platform"/>
            <consortium name="The Broad Institute Genome Sequencing Center for Infectious Disease"/>
            <person name="Wu L."/>
            <person name="Ma J."/>
        </authorList>
    </citation>
    <scope>NUCLEOTIDE SEQUENCE [LARGE SCALE GENOMIC DNA]</scope>
    <source>
        <strain evidence="2">CGMCC 1.19062</strain>
    </source>
</reference>
<sequence>MISAIELALSIDPDGGYVVELVDQPVIGSDPILEGLRRHLPGGWSVLVDAADLNRFRLHVETDDQLLALIEALAALNAQWACALAAPRLHS</sequence>
<organism evidence="1 2">
    <name type="scientific">Lacibacterium aquatile</name>
    <dbReference type="NCBI Taxonomy" id="1168082"/>
    <lineage>
        <taxon>Bacteria</taxon>
        <taxon>Pseudomonadati</taxon>
        <taxon>Pseudomonadota</taxon>
        <taxon>Alphaproteobacteria</taxon>
        <taxon>Rhodospirillales</taxon>
        <taxon>Rhodospirillaceae</taxon>
    </lineage>
</organism>
<name>A0ABW5DPF2_9PROT</name>
<dbReference type="Proteomes" id="UP001597295">
    <property type="component" value="Unassembled WGS sequence"/>
</dbReference>
<evidence type="ECO:0000313" key="1">
    <source>
        <dbReference type="EMBL" id="MFD2262804.1"/>
    </source>
</evidence>
<dbReference type="EMBL" id="JBHUIP010000005">
    <property type="protein sequence ID" value="MFD2262804.1"/>
    <property type="molecule type" value="Genomic_DNA"/>
</dbReference>
<evidence type="ECO:0000313" key="2">
    <source>
        <dbReference type="Proteomes" id="UP001597295"/>
    </source>
</evidence>
<protein>
    <submittedName>
        <fullName evidence="1">Uncharacterized protein</fullName>
    </submittedName>
</protein>
<keyword evidence="2" id="KW-1185">Reference proteome</keyword>
<dbReference type="RefSeq" id="WP_379875771.1">
    <property type="nucleotide sequence ID" value="NZ_JBHUIP010000005.1"/>
</dbReference>
<comment type="caution">
    <text evidence="1">The sequence shown here is derived from an EMBL/GenBank/DDBJ whole genome shotgun (WGS) entry which is preliminary data.</text>
</comment>